<dbReference type="NCBIfam" id="TIGR04267">
    <property type="entry name" value="mod_HExxH"/>
    <property type="match status" value="1"/>
</dbReference>
<evidence type="ECO:0000313" key="1">
    <source>
        <dbReference type="EMBL" id="SNS95439.1"/>
    </source>
</evidence>
<name>A0A239IPE9_9ACTN</name>
<proteinExistence type="predicted"/>
<dbReference type="Proteomes" id="UP000198280">
    <property type="component" value="Unassembled WGS sequence"/>
</dbReference>
<dbReference type="EMBL" id="FZOF01000011">
    <property type="protein sequence ID" value="SNS95439.1"/>
    <property type="molecule type" value="Genomic_DNA"/>
</dbReference>
<keyword evidence="2" id="KW-1185">Reference proteome</keyword>
<gene>
    <name evidence="1" type="ORF">SAMN05216252_11157</name>
</gene>
<evidence type="ECO:0008006" key="3">
    <source>
        <dbReference type="Google" id="ProtNLM"/>
    </source>
</evidence>
<reference evidence="1 2" key="1">
    <citation type="submission" date="2017-06" db="EMBL/GenBank/DDBJ databases">
        <authorList>
            <person name="Kim H.J."/>
            <person name="Triplett B.A."/>
        </authorList>
    </citation>
    <scope>NUCLEOTIDE SEQUENCE [LARGE SCALE GENOMIC DNA]</scope>
    <source>
        <strain evidence="1 2">CGMCC 4.1858</strain>
    </source>
</reference>
<dbReference type="InterPro" id="IPR026337">
    <property type="entry name" value="AKG_HExxH"/>
</dbReference>
<organism evidence="1 2">
    <name type="scientific">Actinacidiphila glaucinigra</name>
    <dbReference type="NCBI Taxonomy" id="235986"/>
    <lineage>
        <taxon>Bacteria</taxon>
        <taxon>Bacillati</taxon>
        <taxon>Actinomycetota</taxon>
        <taxon>Actinomycetes</taxon>
        <taxon>Kitasatosporales</taxon>
        <taxon>Streptomycetaceae</taxon>
        <taxon>Actinacidiphila</taxon>
    </lineage>
</organism>
<sequence length="347" mass="37371">MAAVERALAAGPYGDSSSLRADSDAFYAGVTDLFTDVFDEVELQWPWPSTAQARILIRGAFDRVMPRLSADPEQARDHVAAVLALIAEAGAEPQDPISDGPTPVALRHLRGTLLGEAIQSGFHATMRSDGHAFKIEPLVPDGREQAAMELLAELLPVIGPSTMSFVTALGVFTGEQLTSAYAAATPGLVYVSESLLGDRLETADAILHECLHQKLAEIELTRRVLRTGYRDEDAHHIVIPWGGPDRTFSVDRSLGAFHVYVHGALLHLAAVERSHPDLDPDDLAARLGIRWNRAAFFASALATAESQAELGPDGRRLVSWLTELNDQLGRCGDLSGRTLSSARAGLD</sequence>
<dbReference type="AlphaFoldDB" id="A0A239IPE9"/>
<protein>
    <recommendedName>
        <fullName evidence="3">HEXXH motif domain-containing protein</fullName>
    </recommendedName>
</protein>
<evidence type="ECO:0000313" key="2">
    <source>
        <dbReference type="Proteomes" id="UP000198280"/>
    </source>
</evidence>
<accession>A0A239IPE9</accession>